<evidence type="ECO:0000256" key="1">
    <source>
        <dbReference type="ARBA" id="ARBA00004496"/>
    </source>
</evidence>
<comment type="subunit">
    <text evidence="5">Associates with the 60S ribosomal subunit.</text>
</comment>
<feature type="compositionally biased region" description="Basic residues" evidence="6">
    <location>
        <begin position="286"/>
        <end position="296"/>
    </location>
</feature>
<evidence type="ECO:0000259" key="8">
    <source>
        <dbReference type="Pfam" id="PF09377"/>
    </source>
</evidence>
<keyword evidence="10" id="KW-1185">Reference proteome</keyword>
<feature type="compositionally biased region" description="Polar residues" evidence="6">
    <location>
        <begin position="224"/>
        <end position="239"/>
    </location>
</feature>
<name>A0A5J4P178_9TREM</name>
<gene>
    <name evidence="9" type="ORF">DEA37_0002979</name>
</gene>
<dbReference type="InterPro" id="IPR018023">
    <property type="entry name" value="Ribosome_mat_SBDS_CS"/>
</dbReference>
<sequence>MIRETNLDEVLQIQCVFTNVSKGQFANKKDMFQVFCTEDETQIVKTILEQGELHLTEKERSVEQQSLFRDVAKIVSERCVNPETNRAYTVTMIEKMMKDCHISLKANKTAKQHALEVVKQLRSTDGFKIAPSMMEVVISIDSTVVDQIKDRLVQLCKDVLRQGLANVVVVEPQNYGAIEALLHSEIKGKYCIEIAGNTKHGPLHTVKESSAVCAPDTVHPSEKASCTSSKLSSGDQSDVVNKHGTIKDNSKADADSLLECPMTGKLSAPSSKKSGSQGTGRAGKTAARRRKQGRRKNRDDSWSNDEQQ</sequence>
<dbReference type="InterPro" id="IPR019783">
    <property type="entry name" value="SDO1/SBDS_N"/>
</dbReference>
<dbReference type="Gene3D" id="1.10.10.900">
    <property type="entry name" value="SBDS protein C-terminal domain, subdomain 1"/>
    <property type="match status" value="1"/>
</dbReference>
<dbReference type="InterPro" id="IPR039100">
    <property type="entry name" value="Sdo1/SBDS-like"/>
</dbReference>
<evidence type="ECO:0000256" key="5">
    <source>
        <dbReference type="ARBA" id="ARBA00049708"/>
    </source>
</evidence>
<dbReference type="Gene3D" id="3.30.1250.10">
    <property type="entry name" value="Ribosome maturation protein SBDS, N-terminal domain"/>
    <property type="match status" value="1"/>
</dbReference>
<dbReference type="Proteomes" id="UP000324629">
    <property type="component" value="Unassembled WGS sequence"/>
</dbReference>
<comment type="caution">
    <text evidence="9">The sequence shown here is derived from an EMBL/GenBank/DDBJ whole genome shotgun (WGS) entry which is preliminary data.</text>
</comment>
<dbReference type="EMBL" id="QNGE01000149">
    <property type="protein sequence ID" value="KAA3681686.1"/>
    <property type="molecule type" value="Genomic_DNA"/>
</dbReference>
<evidence type="ECO:0000256" key="6">
    <source>
        <dbReference type="SAM" id="MobiDB-lite"/>
    </source>
</evidence>
<dbReference type="SUPFAM" id="SSF89895">
    <property type="entry name" value="FYSH domain"/>
    <property type="match status" value="1"/>
</dbReference>
<feature type="domain" description="Ribosome maturation protein SDO1/SBDS N-terminal" evidence="7">
    <location>
        <begin position="4"/>
        <end position="60"/>
    </location>
</feature>
<comment type="similarity">
    <text evidence="2">Belongs to the SDO1/SBDS family.</text>
</comment>
<dbReference type="Pfam" id="PF09377">
    <property type="entry name" value="SBDS_domain_II"/>
    <property type="match status" value="1"/>
</dbReference>
<evidence type="ECO:0000313" key="10">
    <source>
        <dbReference type="Proteomes" id="UP000324629"/>
    </source>
</evidence>
<dbReference type="Pfam" id="PF01172">
    <property type="entry name" value="SBDS_N"/>
    <property type="match status" value="1"/>
</dbReference>
<dbReference type="PROSITE" id="PS01267">
    <property type="entry name" value="UPF0023"/>
    <property type="match status" value="1"/>
</dbReference>
<evidence type="ECO:0000259" key="7">
    <source>
        <dbReference type="Pfam" id="PF01172"/>
    </source>
</evidence>
<dbReference type="GO" id="GO:0042254">
    <property type="term" value="P:ribosome biogenesis"/>
    <property type="evidence" value="ECO:0007669"/>
    <property type="project" value="UniProtKB-KW"/>
</dbReference>
<keyword evidence="3" id="KW-0963">Cytoplasm</keyword>
<evidence type="ECO:0000256" key="4">
    <source>
        <dbReference type="ARBA" id="ARBA00022517"/>
    </source>
</evidence>
<evidence type="ECO:0000256" key="2">
    <source>
        <dbReference type="ARBA" id="ARBA00007433"/>
    </source>
</evidence>
<dbReference type="InterPro" id="IPR018978">
    <property type="entry name" value="SDO1/SBDS_central"/>
</dbReference>
<evidence type="ECO:0000313" key="9">
    <source>
        <dbReference type="EMBL" id="KAA3681686.1"/>
    </source>
</evidence>
<reference evidence="9 10" key="1">
    <citation type="journal article" date="2019" name="Gigascience">
        <title>Whole-genome sequence of the oriental lung fluke Paragonimus westermani.</title>
        <authorList>
            <person name="Oey H."/>
            <person name="Zakrzewski M."/>
            <person name="Narain K."/>
            <person name="Devi K.R."/>
            <person name="Agatsuma T."/>
            <person name="Nawaratna S."/>
            <person name="Gobert G.N."/>
            <person name="Jones M.K."/>
            <person name="Ragan M.A."/>
            <person name="McManus D.P."/>
            <person name="Krause L."/>
        </authorList>
    </citation>
    <scope>NUCLEOTIDE SEQUENCE [LARGE SCALE GENOMIC DNA]</scope>
    <source>
        <strain evidence="9 10">IND2009</strain>
    </source>
</reference>
<dbReference type="AlphaFoldDB" id="A0A5J4P178"/>
<dbReference type="GO" id="GO:0005737">
    <property type="term" value="C:cytoplasm"/>
    <property type="evidence" value="ECO:0007669"/>
    <property type="project" value="UniProtKB-SubCell"/>
</dbReference>
<dbReference type="SUPFAM" id="SSF109728">
    <property type="entry name" value="Hypothetical protein AF0491, middle domain"/>
    <property type="match status" value="1"/>
</dbReference>
<protein>
    <submittedName>
        <fullName evidence="9">Ribosome maturation protein SDO1</fullName>
    </submittedName>
</protein>
<dbReference type="PANTHER" id="PTHR10927:SF1">
    <property type="entry name" value="RIBOSOME MATURATION PROTEIN SBDS"/>
    <property type="match status" value="1"/>
</dbReference>
<feature type="compositionally biased region" description="Basic and acidic residues" evidence="6">
    <location>
        <begin position="245"/>
        <end position="254"/>
    </location>
</feature>
<organism evidence="9 10">
    <name type="scientific">Paragonimus westermani</name>
    <dbReference type="NCBI Taxonomy" id="34504"/>
    <lineage>
        <taxon>Eukaryota</taxon>
        <taxon>Metazoa</taxon>
        <taxon>Spiralia</taxon>
        <taxon>Lophotrochozoa</taxon>
        <taxon>Platyhelminthes</taxon>
        <taxon>Trematoda</taxon>
        <taxon>Digenea</taxon>
        <taxon>Plagiorchiida</taxon>
        <taxon>Troglotremata</taxon>
        <taxon>Troglotrematidae</taxon>
        <taxon>Paragonimus</taxon>
    </lineage>
</organism>
<proteinExistence type="inferred from homology"/>
<dbReference type="PANTHER" id="PTHR10927">
    <property type="entry name" value="RIBOSOME MATURATION PROTEIN SBDS"/>
    <property type="match status" value="1"/>
</dbReference>
<dbReference type="InterPro" id="IPR036786">
    <property type="entry name" value="Ribosome_mat_SBDS_N_sf"/>
</dbReference>
<comment type="subcellular location">
    <subcellularLocation>
        <location evidence="1">Cytoplasm</location>
    </subcellularLocation>
</comment>
<feature type="region of interest" description="Disordered" evidence="6">
    <location>
        <begin position="216"/>
        <end position="308"/>
    </location>
</feature>
<dbReference type="InterPro" id="IPR037188">
    <property type="entry name" value="Sdo1/SBDS_central_sf"/>
</dbReference>
<keyword evidence="4" id="KW-0690">Ribosome biogenesis</keyword>
<accession>A0A5J4P178</accession>
<evidence type="ECO:0000256" key="3">
    <source>
        <dbReference type="ARBA" id="ARBA00022490"/>
    </source>
</evidence>
<feature type="domain" description="Ribosome maturation protein SDO1/SBDS central" evidence="8">
    <location>
        <begin position="69"/>
        <end position="125"/>
    </location>
</feature>